<dbReference type="Pfam" id="PF07883">
    <property type="entry name" value="Cupin_2"/>
    <property type="match status" value="1"/>
</dbReference>
<dbReference type="PANTHER" id="PTHR35848">
    <property type="entry name" value="OXALATE-BINDING PROTEIN"/>
    <property type="match status" value="1"/>
</dbReference>
<dbReference type="InterPro" id="IPR051610">
    <property type="entry name" value="GPI/OXD"/>
</dbReference>
<dbReference type="GO" id="GO:0046872">
    <property type="term" value="F:metal ion binding"/>
    <property type="evidence" value="ECO:0007669"/>
    <property type="project" value="UniProtKB-KW"/>
</dbReference>
<feature type="domain" description="Cupin type-2" evidence="2">
    <location>
        <begin position="56"/>
        <end position="123"/>
    </location>
</feature>
<dbReference type="Gene3D" id="2.60.120.10">
    <property type="entry name" value="Jelly Rolls"/>
    <property type="match status" value="1"/>
</dbReference>
<protein>
    <submittedName>
        <fullName evidence="3">Cupin domain-containing protein</fullName>
    </submittedName>
</protein>
<evidence type="ECO:0000259" key="2">
    <source>
        <dbReference type="Pfam" id="PF07883"/>
    </source>
</evidence>
<evidence type="ECO:0000313" key="3">
    <source>
        <dbReference type="EMBL" id="QJR82918.1"/>
    </source>
</evidence>
<organism evidence="3 4">
    <name type="scientific">Alteromonas pelagimontana</name>
    <dbReference type="NCBI Taxonomy" id="1858656"/>
    <lineage>
        <taxon>Bacteria</taxon>
        <taxon>Pseudomonadati</taxon>
        <taxon>Pseudomonadota</taxon>
        <taxon>Gammaproteobacteria</taxon>
        <taxon>Alteromonadales</taxon>
        <taxon>Alteromonadaceae</taxon>
        <taxon>Alteromonas/Salinimonas group</taxon>
        <taxon>Alteromonas</taxon>
    </lineage>
</organism>
<reference evidence="3 4" key="2">
    <citation type="submission" date="2020-04" db="EMBL/GenBank/DDBJ databases">
        <title>Complete genome sequence of Alteromonas pelagimontana 5.12T.</title>
        <authorList>
            <person name="Sinha R.K."/>
            <person name="Krishnan K.P."/>
            <person name="Kurian J.P."/>
        </authorList>
    </citation>
    <scope>NUCLEOTIDE SEQUENCE [LARGE SCALE GENOMIC DNA]</scope>
    <source>
        <strain evidence="3 4">5.12</strain>
    </source>
</reference>
<dbReference type="InterPro" id="IPR013096">
    <property type="entry name" value="Cupin_2"/>
</dbReference>
<dbReference type="Proteomes" id="UP000219285">
    <property type="component" value="Chromosome"/>
</dbReference>
<name>A0A6M4MJ23_9ALTE</name>
<reference evidence="4" key="1">
    <citation type="submission" date="2014-12" db="EMBL/GenBank/DDBJ databases">
        <title>Complete genome sequence of a multi-drug resistant Klebsiella pneumoniae.</title>
        <authorList>
            <person name="Hua X."/>
            <person name="Chen Q."/>
            <person name="Li X."/>
            <person name="Feng Y."/>
            <person name="Ruan Z."/>
            <person name="Yu Y."/>
        </authorList>
    </citation>
    <scope>NUCLEOTIDE SEQUENCE [LARGE SCALE GENOMIC DNA]</scope>
    <source>
        <strain evidence="4">5.12</strain>
    </source>
</reference>
<evidence type="ECO:0000256" key="1">
    <source>
        <dbReference type="ARBA" id="ARBA00022723"/>
    </source>
</evidence>
<dbReference type="AlphaFoldDB" id="A0A6M4MJ23"/>
<dbReference type="OrthoDB" id="9806121at2"/>
<keyword evidence="1" id="KW-0479">Metal-binding</keyword>
<sequence>MGAAMLAPVCATPAEELTTSAIMPLKDATAEKGDGWVFYSYFTGDTVGTEQSLTGLAVIQPGKEIHPPHVHPEEEYLMVTQGNGVWTVNGKDTPASTGDMLYASPWESHGIKNTGDIPLKFVVMKWHSKGKPLPEQP</sequence>
<dbReference type="InterPro" id="IPR014710">
    <property type="entry name" value="RmlC-like_jellyroll"/>
</dbReference>
<accession>A0A6M4MJ23</accession>
<dbReference type="InterPro" id="IPR011051">
    <property type="entry name" value="RmlC_Cupin_sf"/>
</dbReference>
<dbReference type="EMBL" id="CP052766">
    <property type="protein sequence ID" value="QJR82918.1"/>
    <property type="molecule type" value="Genomic_DNA"/>
</dbReference>
<dbReference type="KEGG" id="apel:CA267_016780"/>
<gene>
    <name evidence="3" type="ORF">CA267_016780</name>
</gene>
<proteinExistence type="predicted"/>
<dbReference type="PANTHER" id="PTHR35848:SF6">
    <property type="entry name" value="CUPIN TYPE-2 DOMAIN-CONTAINING PROTEIN"/>
    <property type="match status" value="1"/>
</dbReference>
<evidence type="ECO:0000313" key="4">
    <source>
        <dbReference type="Proteomes" id="UP000219285"/>
    </source>
</evidence>
<dbReference type="SUPFAM" id="SSF51182">
    <property type="entry name" value="RmlC-like cupins"/>
    <property type="match status" value="1"/>
</dbReference>
<keyword evidence="4" id="KW-1185">Reference proteome</keyword>